<accession>A0AA96KBA6</accession>
<gene>
    <name evidence="1" type="primary">61</name>
    <name evidence="1" type="ORF">SEA_NITRO_61</name>
</gene>
<sequence length="67" mass="7421">MAQFTPGQFVMAKNGKGAAYMIARIVPASSYAPESYELDNGAVDIRKRALSGRHPVEKIDRYYKAVD</sequence>
<keyword evidence="2" id="KW-1185">Reference proteome</keyword>
<proteinExistence type="predicted"/>
<organism evidence="1 2">
    <name type="scientific">Arthrobacter phage Nitro</name>
    <dbReference type="NCBI Taxonomy" id="3077792"/>
    <lineage>
        <taxon>Viruses</taxon>
        <taxon>Duplodnaviria</taxon>
        <taxon>Heunggongvirae</taxon>
        <taxon>Uroviricota</taxon>
        <taxon>Caudoviricetes</taxon>
        <taxon>Casidaviridae</taxon>
        <taxon>Yangvirus</taxon>
        <taxon>Yangvirus nitro</taxon>
    </lineage>
</organism>
<dbReference type="Proteomes" id="UP001305499">
    <property type="component" value="Segment"/>
</dbReference>
<protein>
    <submittedName>
        <fullName evidence="1">Uncharacterized protein</fullName>
    </submittedName>
</protein>
<dbReference type="EMBL" id="OR553895">
    <property type="protein sequence ID" value="WNN94017.1"/>
    <property type="molecule type" value="Genomic_DNA"/>
</dbReference>
<evidence type="ECO:0000313" key="1">
    <source>
        <dbReference type="EMBL" id="WNN94017.1"/>
    </source>
</evidence>
<reference evidence="2" key="1">
    <citation type="submission" date="2024-05" db="EMBL/GenBank/DDBJ databases">
        <authorList>
            <person name="Castro N.E."/>
            <person name="Ahmed A."/>
            <person name="Alam A."/>
            <person name="Alyabis N."/>
            <person name="Atluri S."/>
            <person name="Ba P."/>
            <person name="Basile A."/>
            <person name="Bonaguidi A."/>
            <person name="Bordner C."/>
            <person name="Castro C."/>
            <person name="Choi D."/>
            <person name="Delgado D."/>
            <person name="Duong K."/>
            <person name="Ghosh S."/>
            <person name="Gonzalez D."/>
            <person name="Griego G."/>
            <person name="Hasson C."/>
            <person name="Hernandez D."/>
            <person name="Hong S."/>
            <person name="Hwang K."/>
            <person name="Iyer A."/>
            <person name="Johnson R."/>
            <person name="Jung K."/>
            <person name="Liang A."/>
            <person name="Lucker A."/>
            <person name="Marty S.-E."/>
            <person name="Meade B."/>
            <person name="Morales A."/>
            <person name="Noyman E."/>
            <person name="Pickard L."/>
            <person name="Qiu C."/>
            <person name="Riley L."/>
            <person name="Sannareddy S."/>
            <person name="Sawadogo R."/>
            <person name="Schug E."/>
            <person name="Sheetz C."/>
            <person name="Tam C."/>
            <person name="Ward A."/>
            <person name="Wei M."/>
            <person name="Wesley S."/>
            <person name="Yoo C."/>
            <person name="Washington J.M."/>
            <person name="Garlena R.A."/>
            <person name="Russell D.A."/>
            <person name="Jacobs-Sera D."/>
            <person name="Hatfull G.F."/>
        </authorList>
    </citation>
    <scope>NUCLEOTIDE SEQUENCE [LARGE SCALE GENOMIC DNA]</scope>
</reference>
<name>A0AA96KBA6_9CAUD</name>
<evidence type="ECO:0000313" key="2">
    <source>
        <dbReference type="Proteomes" id="UP001305499"/>
    </source>
</evidence>